<dbReference type="AlphaFoldDB" id="A0A0G1YHG8"/>
<reference evidence="2 3" key="1">
    <citation type="journal article" date="2015" name="Nature">
        <title>rRNA introns, odd ribosomes, and small enigmatic genomes across a large radiation of phyla.</title>
        <authorList>
            <person name="Brown C.T."/>
            <person name="Hug L.A."/>
            <person name="Thomas B.C."/>
            <person name="Sharon I."/>
            <person name="Castelle C.J."/>
            <person name="Singh A."/>
            <person name="Wilkins M.J."/>
            <person name="Williams K.H."/>
            <person name="Banfield J.F."/>
        </authorList>
    </citation>
    <scope>NUCLEOTIDE SEQUENCE [LARGE SCALE GENOMIC DNA]</scope>
</reference>
<keyword evidence="1" id="KW-1133">Transmembrane helix</keyword>
<dbReference type="EMBL" id="LCRX01000004">
    <property type="protein sequence ID" value="KKW42671.1"/>
    <property type="molecule type" value="Genomic_DNA"/>
</dbReference>
<evidence type="ECO:0000256" key="1">
    <source>
        <dbReference type="SAM" id="Phobius"/>
    </source>
</evidence>
<keyword evidence="1" id="KW-0472">Membrane</keyword>
<dbReference type="STRING" id="1619044.UY92_C0004G0007"/>
<name>A0A0G1YHG8_9BACT</name>
<feature type="transmembrane region" description="Helical" evidence="1">
    <location>
        <begin position="16"/>
        <end position="35"/>
    </location>
</feature>
<organism evidence="2 3">
    <name type="scientific">Candidatus Magasanikbacteria bacterium GW2011_GWA2_56_11</name>
    <dbReference type="NCBI Taxonomy" id="1619044"/>
    <lineage>
        <taxon>Bacteria</taxon>
        <taxon>Candidatus Magasanikiibacteriota</taxon>
    </lineage>
</organism>
<keyword evidence="1" id="KW-0812">Transmembrane</keyword>
<dbReference type="Proteomes" id="UP000033870">
    <property type="component" value="Unassembled WGS sequence"/>
</dbReference>
<protein>
    <submittedName>
        <fullName evidence="2">Uncharacterized protein</fullName>
    </submittedName>
</protein>
<evidence type="ECO:0000313" key="2">
    <source>
        <dbReference type="EMBL" id="KKW42671.1"/>
    </source>
</evidence>
<evidence type="ECO:0000313" key="3">
    <source>
        <dbReference type="Proteomes" id="UP000033870"/>
    </source>
</evidence>
<accession>A0A0G1YHG8</accession>
<sequence>MKQTYDGPSAPESSLYLVYYYLFASVILSVAVYLFT</sequence>
<comment type="caution">
    <text evidence="2">The sequence shown here is derived from an EMBL/GenBank/DDBJ whole genome shotgun (WGS) entry which is preliminary data.</text>
</comment>
<gene>
    <name evidence="2" type="ORF">UY92_C0004G0007</name>
</gene>
<proteinExistence type="predicted"/>